<dbReference type="GO" id="GO:0020037">
    <property type="term" value="F:heme binding"/>
    <property type="evidence" value="ECO:0007669"/>
    <property type="project" value="InterPro"/>
</dbReference>
<comment type="caution">
    <text evidence="7">The sequence shown here is derived from an EMBL/GenBank/DDBJ whole genome shotgun (WGS) entry which is preliminary data.</text>
</comment>
<dbReference type="PROSITE" id="PS51007">
    <property type="entry name" value="CYTC"/>
    <property type="match status" value="1"/>
</dbReference>
<organism evidence="7 8">
    <name type="scientific">Paracoccus versutus</name>
    <name type="common">Thiobacillus versutus</name>
    <dbReference type="NCBI Taxonomy" id="34007"/>
    <lineage>
        <taxon>Bacteria</taxon>
        <taxon>Pseudomonadati</taxon>
        <taxon>Pseudomonadota</taxon>
        <taxon>Alphaproteobacteria</taxon>
        <taxon>Rhodobacterales</taxon>
        <taxon>Paracoccaceae</taxon>
        <taxon>Paracoccus</taxon>
    </lineage>
</organism>
<evidence type="ECO:0000313" key="7">
    <source>
        <dbReference type="EMBL" id="REF73375.1"/>
    </source>
</evidence>
<accession>A0A3D9XSJ9</accession>
<dbReference type="AlphaFoldDB" id="A0A3D9XSJ9"/>
<dbReference type="SUPFAM" id="SSF46626">
    <property type="entry name" value="Cytochrome c"/>
    <property type="match status" value="2"/>
</dbReference>
<gene>
    <name evidence="7" type="ORF">BDD41_1929</name>
</gene>
<reference evidence="7 8" key="1">
    <citation type="submission" date="2018-08" db="EMBL/GenBank/DDBJ databases">
        <title>Genomic Encyclopedia of Archaeal and Bacterial Type Strains, Phase II (KMG-II): from individual species to whole genera.</title>
        <authorList>
            <person name="Goeker M."/>
        </authorList>
    </citation>
    <scope>NUCLEOTIDE SEQUENCE [LARGE SCALE GENOMIC DNA]</scope>
    <source>
        <strain evidence="7 8">DSM 17099</strain>
    </source>
</reference>
<evidence type="ECO:0000259" key="6">
    <source>
        <dbReference type="PROSITE" id="PS51007"/>
    </source>
</evidence>
<dbReference type="InterPro" id="IPR051459">
    <property type="entry name" value="Cytochrome_c-type_DH"/>
</dbReference>
<sequence>MSSEHQEDAGQGRSAKRLILAAGGGLALVALGALALESGWVPGWISGRETVEDMAQSDYFQPPSDADIPDSPFGEAVRRGRDIFMNTSTNAGEYVGNGLACSNCHLDGGRQPLSAPMWAAWTRYPMYRKKNDQINTMEDRVMGCFTFSMNAQHSVAGGPPPHGSDIYRDLESYFYWLATGAPTNVPMDGNGFGKVAKTDLGYSPERGAEVFAANCAVCHGPDGHGQTDANGRIVFPPLWGPNSYNWGAGMARIDTAAAFVKNNMPLSQPGKLSDQEAWDVAAFVNSHERPKDARQGDMTIEETRQRFHDGDQIYYGQKVNGVLLGVGTPDPERPVGAPELPIGPTPLE</sequence>
<dbReference type="RefSeq" id="WP_116221463.1">
    <property type="nucleotide sequence ID" value="NZ_CP038196.1"/>
</dbReference>
<dbReference type="Proteomes" id="UP000256941">
    <property type="component" value="Unassembled WGS sequence"/>
</dbReference>
<evidence type="ECO:0000256" key="3">
    <source>
        <dbReference type="ARBA" id="ARBA00023004"/>
    </source>
</evidence>
<evidence type="ECO:0000256" key="5">
    <source>
        <dbReference type="SAM" id="MobiDB-lite"/>
    </source>
</evidence>
<feature type="region of interest" description="Disordered" evidence="5">
    <location>
        <begin position="326"/>
        <end position="348"/>
    </location>
</feature>
<protein>
    <submittedName>
        <fullName evidence="7">Thiosulfate dehydrogenase</fullName>
    </submittedName>
</protein>
<evidence type="ECO:0000256" key="4">
    <source>
        <dbReference type="PROSITE-ProRule" id="PRU00433"/>
    </source>
</evidence>
<keyword evidence="1 4" id="KW-0349">Heme</keyword>
<evidence type="ECO:0000313" key="8">
    <source>
        <dbReference type="Proteomes" id="UP000256941"/>
    </source>
</evidence>
<dbReference type="GO" id="GO:0009055">
    <property type="term" value="F:electron transfer activity"/>
    <property type="evidence" value="ECO:0007669"/>
    <property type="project" value="InterPro"/>
</dbReference>
<dbReference type="EMBL" id="QTUJ01000001">
    <property type="protein sequence ID" value="REF73375.1"/>
    <property type="molecule type" value="Genomic_DNA"/>
</dbReference>
<dbReference type="Pfam" id="PF00034">
    <property type="entry name" value="Cytochrom_C"/>
    <property type="match status" value="1"/>
</dbReference>
<dbReference type="InterPro" id="IPR036909">
    <property type="entry name" value="Cyt_c-like_dom_sf"/>
</dbReference>
<dbReference type="PANTHER" id="PTHR35008">
    <property type="entry name" value="BLL4482 PROTEIN-RELATED"/>
    <property type="match status" value="1"/>
</dbReference>
<dbReference type="PANTHER" id="PTHR35008:SF9">
    <property type="entry name" value="CYTOCHROME C DOMAIN-CONTAINING PROTEIN"/>
    <property type="match status" value="1"/>
</dbReference>
<name>A0A3D9XSJ9_PARVE</name>
<dbReference type="Gene3D" id="1.10.760.10">
    <property type="entry name" value="Cytochrome c-like domain"/>
    <property type="match status" value="2"/>
</dbReference>
<keyword evidence="3 4" id="KW-0408">Iron</keyword>
<evidence type="ECO:0000256" key="2">
    <source>
        <dbReference type="ARBA" id="ARBA00022723"/>
    </source>
</evidence>
<evidence type="ECO:0000256" key="1">
    <source>
        <dbReference type="ARBA" id="ARBA00022617"/>
    </source>
</evidence>
<dbReference type="InterPro" id="IPR009056">
    <property type="entry name" value="Cyt_c-like_dom"/>
</dbReference>
<proteinExistence type="predicted"/>
<dbReference type="GO" id="GO:0046872">
    <property type="term" value="F:metal ion binding"/>
    <property type="evidence" value="ECO:0007669"/>
    <property type="project" value="UniProtKB-KW"/>
</dbReference>
<keyword evidence="2 4" id="KW-0479">Metal-binding</keyword>
<feature type="domain" description="Cytochrome c" evidence="6">
    <location>
        <begin position="202"/>
        <end position="288"/>
    </location>
</feature>